<dbReference type="Gramene" id="OE9A038345T1">
    <property type="protein sequence ID" value="OE9A038345C1"/>
    <property type="gene ID" value="OE9A038345"/>
</dbReference>
<dbReference type="GO" id="GO:0020037">
    <property type="term" value="F:heme binding"/>
    <property type="evidence" value="ECO:0007669"/>
    <property type="project" value="InterPro"/>
</dbReference>
<accession>A0A8S0PF07</accession>
<sequence length="110" mass="12314">MSSPISSSAAVNHISSDFLPRSDIREIPGGYGVPFFGPIKDRLDYYYGQGEVEFLRARMKNYNSTVFRCNMPPGPFLAQNPQVICLLDAISFQILFDDSMVEKKNVLDGT</sequence>
<dbReference type="GO" id="GO:0004497">
    <property type="term" value="F:monooxygenase activity"/>
    <property type="evidence" value="ECO:0007669"/>
    <property type="project" value="InterPro"/>
</dbReference>
<proteinExistence type="predicted"/>
<dbReference type="Gene3D" id="1.10.630.10">
    <property type="entry name" value="Cytochrome P450"/>
    <property type="match status" value="1"/>
</dbReference>
<protein>
    <submittedName>
        <fullName evidence="1">Allene oxide synthase 3-like</fullName>
    </submittedName>
</protein>
<dbReference type="OrthoDB" id="2789670at2759"/>
<evidence type="ECO:0000313" key="1">
    <source>
        <dbReference type="EMBL" id="CAA2940925.1"/>
    </source>
</evidence>
<dbReference type="Proteomes" id="UP000594638">
    <property type="component" value="Unassembled WGS sequence"/>
</dbReference>
<dbReference type="InterPro" id="IPR036396">
    <property type="entry name" value="Cyt_P450_sf"/>
</dbReference>
<evidence type="ECO:0000313" key="2">
    <source>
        <dbReference type="Proteomes" id="UP000594638"/>
    </source>
</evidence>
<gene>
    <name evidence="1" type="ORF">OLEA9_A038345</name>
</gene>
<dbReference type="EMBL" id="CACTIH010000047">
    <property type="protein sequence ID" value="CAA2940925.1"/>
    <property type="molecule type" value="Genomic_DNA"/>
</dbReference>
<dbReference type="AlphaFoldDB" id="A0A8S0PF07"/>
<keyword evidence="2" id="KW-1185">Reference proteome</keyword>
<organism evidence="1 2">
    <name type="scientific">Olea europaea subsp. europaea</name>
    <dbReference type="NCBI Taxonomy" id="158383"/>
    <lineage>
        <taxon>Eukaryota</taxon>
        <taxon>Viridiplantae</taxon>
        <taxon>Streptophyta</taxon>
        <taxon>Embryophyta</taxon>
        <taxon>Tracheophyta</taxon>
        <taxon>Spermatophyta</taxon>
        <taxon>Magnoliopsida</taxon>
        <taxon>eudicotyledons</taxon>
        <taxon>Gunneridae</taxon>
        <taxon>Pentapetalae</taxon>
        <taxon>asterids</taxon>
        <taxon>lamiids</taxon>
        <taxon>Lamiales</taxon>
        <taxon>Oleaceae</taxon>
        <taxon>Oleeae</taxon>
        <taxon>Olea</taxon>
    </lineage>
</organism>
<comment type="caution">
    <text evidence="1">The sequence shown here is derived from an EMBL/GenBank/DDBJ whole genome shotgun (WGS) entry which is preliminary data.</text>
</comment>
<reference evidence="1 2" key="1">
    <citation type="submission" date="2019-12" db="EMBL/GenBank/DDBJ databases">
        <authorList>
            <person name="Alioto T."/>
            <person name="Alioto T."/>
            <person name="Gomez Garrido J."/>
        </authorList>
    </citation>
    <scope>NUCLEOTIDE SEQUENCE [LARGE SCALE GENOMIC DNA]</scope>
</reference>
<dbReference type="GO" id="GO:0016705">
    <property type="term" value="F:oxidoreductase activity, acting on paired donors, with incorporation or reduction of molecular oxygen"/>
    <property type="evidence" value="ECO:0007669"/>
    <property type="project" value="InterPro"/>
</dbReference>
<name>A0A8S0PF07_OLEEU</name>
<dbReference type="GO" id="GO:0005506">
    <property type="term" value="F:iron ion binding"/>
    <property type="evidence" value="ECO:0007669"/>
    <property type="project" value="InterPro"/>
</dbReference>